<comment type="caution">
    <text evidence="1">The sequence shown here is derived from an EMBL/GenBank/DDBJ whole genome shotgun (WGS) entry which is preliminary data.</text>
</comment>
<proteinExistence type="predicted"/>
<dbReference type="Proteomes" id="UP001055072">
    <property type="component" value="Unassembled WGS sequence"/>
</dbReference>
<evidence type="ECO:0000313" key="2">
    <source>
        <dbReference type="Proteomes" id="UP001055072"/>
    </source>
</evidence>
<gene>
    <name evidence="1" type="ORF">BDY19DRAFT_998892</name>
</gene>
<reference evidence="1" key="1">
    <citation type="journal article" date="2021" name="Environ. Microbiol.">
        <title>Gene family expansions and transcriptome signatures uncover fungal adaptations to wood decay.</title>
        <authorList>
            <person name="Hage H."/>
            <person name="Miyauchi S."/>
            <person name="Viragh M."/>
            <person name="Drula E."/>
            <person name="Min B."/>
            <person name="Chaduli D."/>
            <person name="Navarro D."/>
            <person name="Favel A."/>
            <person name="Norest M."/>
            <person name="Lesage-Meessen L."/>
            <person name="Balint B."/>
            <person name="Merenyi Z."/>
            <person name="de Eugenio L."/>
            <person name="Morin E."/>
            <person name="Martinez A.T."/>
            <person name="Baldrian P."/>
            <person name="Stursova M."/>
            <person name="Martinez M.J."/>
            <person name="Novotny C."/>
            <person name="Magnuson J.K."/>
            <person name="Spatafora J.W."/>
            <person name="Maurice S."/>
            <person name="Pangilinan J."/>
            <person name="Andreopoulos W."/>
            <person name="LaButti K."/>
            <person name="Hundley H."/>
            <person name="Na H."/>
            <person name="Kuo A."/>
            <person name="Barry K."/>
            <person name="Lipzen A."/>
            <person name="Henrissat B."/>
            <person name="Riley R."/>
            <person name="Ahrendt S."/>
            <person name="Nagy L.G."/>
            <person name="Grigoriev I.V."/>
            <person name="Martin F."/>
            <person name="Rosso M.N."/>
        </authorList>
    </citation>
    <scope>NUCLEOTIDE SEQUENCE</scope>
    <source>
        <strain evidence="1">CBS 384.51</strain>
    </source>
</reference>
<organism evidence="1 2">
    <name type="scientific">Irpex rosettiformis</name>
    <dbReference type="NCBI Taxonomy" id="378272"/>
    <lineage>
        <taxon>Eukaryota</taxon>
        <taxon>Fungi</taxon>
        <taxon>Dikarya</taxon>
        <taxon>Basidiomycota</taxon>
        <taxon>Agaricomycotina</taxon>
        <taxon>Agaricomycetes</taxon>
        <taxon>Polyporales</taxon>
        <taxon>Irpicaceae</taxon>
        <taxon>Irpex</taxon>
    </lineage>
</organism>
<keyword evidence="2" id="KW-1185">Reference proteome</keyword>
<dbReference type="EMBL" id="MU275002">
    <property type="protein sequence ID" value="KAI0083061.1"/>
    <property type="molecule type" value="Genomic_DNA"/>
</dbReference>
<accession>A0ACB8TM21</accession>
<evidence type="ECO:0000313" key="1">
    <source>
        <dbReference type="EMBL" id="KAI0083061.1"/>
    </source>
</evidence>
<name>A0ACB8TM21_9APHY</name>
<protein>
    <submittedName>
        <fullName evidence="1">Uncharacterized protein</fullName>
    </submittedName>
</protein>
<sequence>MDLAAPTFLRFKSHSVVNNHLTACTNTTTPFHLKGSKLYQLIILKTLNQKHSLQASRTHYGRGKSHNPGWSQARSACEVGQWGRSGGYGAKRVEVVVRVLVRDEGTEVNAPEVEMEEGGIEIVDEGAMEVDEVDAEVDEDEMEVDEVQMEVDED</sequence>